<dbReference type="Proteomes" id="UP000595224">
    <property type="component" value="Chromosome"/>
</dbReference>
<organism evidence="1 2">
    <name type="scientific">Treponema peruense</name>
    <dbReference type="NCBI Taxonomy" id="2787628"/>
    <lineage>
        <taxon>Bacteria</taxon>
        <taxon>Pseudomonadati</taxon>
        <taxon>Spirochaetota</taxon>
        <taxon>Spirochaetia</taxon>
        <taxon>Spirochaetales</taxon>
        <taxon>Treponemataceae</taxon>
        <taxon>Treponema</taxon>
    </lineage>
</organism>
<keyword evidence="2" id="KW-1185">Reference proteome</keyword>
<dbReference type="AlphaFoldDB" id="A0A7T3RER2"/>
<name>A0A7T3RER2_9SPIR</name>
<gene>
    <name evidence="1" type="ORF">IWA51_03630</name>
</gene>
<evidence type="ECO:0000313" key="2">
    <source>
        <dbReference type="Proteomes" id="UP000595224"/>
    </source>
</evidence>
<dbReference type="KEGG" id="tper:IWA51_03630"/>
<sequence length="127" mass="14775">MKLKSVIKITFFFAAVLSLNSCNVIRKANDKYATFDNDLKESWMRQDANKRLSNYEWFYDQYGVINSTATKAKMASEPEKTAIKMVLSDMVEEYNSKSRMNHTKAMWKPVDLPYQIEINELLGEKGE</sequence>
<reference evidence="1 2" key="1">
    <citation type="submission" date="2020-11" db="EMBL/GenBank/DDBJ databases">
        <title>Treponema Peruensis nv. sp., first commensal Treponema isolated from human feces.</title>
        <authorList>
            <person name="Belkhou C."/>
            <person name="Raes J."/>
        </authorList>
    </citation>
    <scope>NUCLEOTIDE SEQUENCE [LARGE SCALE GENOMIC DNA]</scope>
    <source>
        <strain evidence="1 2">RCC2812</strain>
    </source>
</reference>
<evidence type="ECO:0000313" key="1">
    <source>
        <dbReference type="EMBL" id="QQA01715.1"/>
    </source>
</evidence>
<dbReference type="RefSeq" id="WP_198443263.1">
    <property type="nucleotide sequence ID" value="NZ_CBCSHE010000002.1"/>
</dbReference>
<proteinExistence type="predicted"/>
<evidence type="ECO:0008006" key="3">
    <source>
        <dbReference type="Google" id="ProtNLM"/>
    </source>
</evidence>
<protein>
    <recommendedName>
        <fullName evidence="3">Lipoprotein</fullName>
    </recommendedName>
</protein>
<dbReference type="EMBL" id="CP064936">
    <property type="protein sequence ID" value="QQA01715.1"/>
    <property type="molecule type" value="Genomic_DNA"/>
</dbReference>
<accession>A0A7T3RER2</accession>